<evidence type="ECO:0000256" key="1">
    <source>
        <dbReference type="SAM" id="Coils"/>
    </source>
</evidence>
<keyword evidence="3" id="KW-1185">Reference proteome</keyword>
<gene>
    <name evidence="2" type="ORF">DPN68_12065</name>
</gene>
<comment type="caution">
    <text evidence="2">The sequence shown here is derived from an EMBL/GenBank/DDBJ whole genome shotgun (WGS) entry which is preliminary data.</text>
</comment>
<sequence length="535" mass="64018">MNNNYLEQDNDWANNIEGKPIHITQAESGAKGYYCMGCDKDMQAVKRKKKEYKSYFRHHVKDVDNSKKECVHASREYREKLAFFYFMRTKQITVPAVYKYPPKGVEGFPNLLKEKETIFAHKVDKEVTFFEDEDGKIHWEKDVKVDERYLWVRPDAVFFDKDGKPILFIEFVVTHKPDIDKLNKLQRLGINTVQIVIPKLPEAELEKEISKVSKVKWTYNEIESNTEYVPISEGNTEGVPSIDDDQRKLFDESYKCRAAQVGNLIRSITRCLESQSYKRTERLFEQEIQRIEKATREHQSRFDEQEAKLESEISSELRERREKLDLAKEQHAKEQTGWEQEYSGLERRYFKRRREIREEQENTNREIELRFRIGKTEDDIRREFEYEERFIESEQETIDEQQGKILRDIESESRFKDNFESRRESLKREFDELEGKEYQNFISAKSDLESKISRFREFKAEIDSGIRSEFERQYNEIAERVDKRDLQSGDELSERIKSILELRGFFGSYSDGQATIEKYRKGIQLIKNGTWKEWD</sequence>
<accession>A0A365NZ28</accession>
<evidence type="ECO:0000313" key="2">
    <source>
        <dbReference type="EMBL" id="RBA27452.1"/>
    </source>
</evidence>
<feature type="coiled-coil region" evidence="1">
    <location>
        <begin position="277"/>
        <end position="334"/>
    </location>
</feature>
<dbReference type="EMBL" id="QLST01000019">
    <property type="protein sequence ID" value="RBA27452.1"/>
    <property type="molecule type" value="Genomic_DNA"/>
</dbReference>
<protein>
    <submittedName>
        <fullName evidence="2">Uncharacterized protein</fullName>
    </submittedName>
</protein>
<dbReference type="RefSeq" id="WP_113989901.1">
    <property type="nucleotide sequence ID" value="NZ_QLST01000019.1"/>
</dbReference>
<proteinExistence type="predicted"/>
<keyword evidence="1" id="KW-0175">Coiled coil</keyword>
<dbReference type="OrthoDB" id="1490774at2"/>
<organism evidence="2 3">
    <name type="scientific">Flavobacterium tibetense</name>
    <dbReference type="NCBI Taxonomy" id="2233533"/>
    <lineage>
        <taxon>Bacteria</taxon>
        <taxon>Pseudomonadati</taxon>
        <taxon>Bacteroidota</taxon>
        <taxon>Flavobacteriia</taxon>
        <taxon>Flavobacteriales</taxon>
        <taxon>Flavobacteriaceae</taxon>
        <taxon>Flavobacterium</taxon>
    </lineage>
</organism>
<evidence type="ECO:0000313" key="3">
    <source>
        <dbReference type="Proteomes" id="UP000253319"/>
    </source>
</evidence>
<dbReference type="Proteomes" id="UP000253319">
    <property type="component" value="Unassembled WGS sequence"/>
</dbReference>
<dbReference type="AlphaFoldDB" id="A0A365NZ28"/>
<reference evidence="2 3" key="1">
    <citation type="submission" date="2018-06" db="EMBL/GenBank/DDBJ databases">
        <title>Flavobacterium tibetense sp. nov., isolated from a wetland YonghuCo on Tibetan Plateau.</title>
        <authorList>
            <person name="Xing P."/>
            <person name="Phurbu D."/>
            <person name="Lu H."/>
        </authorList>
    </citation>
    <scope>NUCLEOTIDE SEQUENCE [LARGE SCALE GENOMIC DNA]</scope>
    <source>
        <strain evidence="2 3">YH5</strain>
    </source>
</reference>
<name>A0A365NZ28_9FLAO</name>